<evidence type="ECO:0000313" key="6">
    <source>
        <dbReference type="EMBL" id="MTW21322.1"/>
    </source>
</evidence>
<evidence type="ECO:0000256" key="3">
    <source>
        <dbReference type="ARBA" id="ARBA00022884"/>
    </source>
</evidence>
<evidence type="ECO:0000256" key="4">
    <source>
        <dbReference type="ARBA" id="ARBA00023118"/>
    </source>
</evidence>
<dbReference type="AlphaFoldDB" id="A0A6N8EAL9"/>
<name>A0A6N8EAL9_9GAMM</name>
<keyword evidence="4" id="KW-0051">Antiviral defense</keyword>
<dbReference type="RefSeq" id="WP_155449911.1">
    <property type="nucleotide sequence ID" value="NZ_WNKT01000017.1"/>
</dbReference>
<dbReference type="NCBIfam" id="TIGR01903">
    <property type="entry name" value="cas5_csm4"/>
    <property type="match status" value="1"/>
</dbReference>
<reference evidence="6 7" key="1">
    <citation type="submission" date="2019-11" db="EMBL/GenBank/DDBJ databases">
        <title>Whole-genome sequence of the anaerobic purple sulfur bacterium Allochromatium palmeri DSM 15591.</title>
        <authorList>
            <person name="Kyndt J.A."/>
            <person name="Meyer T.E."/>
        </authorList>
    </citation>
    <scope>NUCLEOTIDE SEQUENCE [LARGE SCALE GENOMIC DNA]</scope>
    <source>
        <strain evidence="6 7">DSM 15591</strain>
    </source>
</reference>
<dbReference type="GO" id="GO:0051607">
    <property type="term" value="P:defense response to virus"/>
    <property type="evidence" value="ECO:0007669"/>
    <property type="project" value="UniProtKB-KW"/>
</dbReference>
<dbReference type="EMBL" id="WNKT01000017">
    <property type="protein sequence ID" value="MTW21322.1"/>
    <property type="molecule type" value="Genomic_DNA"/>
</dbReference>
<evidence type="ECO:0000256" key="2">
    <source>
        <dbReference type="ARBA" id="ARBA00016109"/>
    </source>
</evidence>
<comment type="similarity">
    <text evidence="1">Belongs to the CRISPR-associated Csm4 family.</text>
</comment>
<feature type="region of interest" description="Disordered" evidence="5">
    <location>
        <begin position="124"/>
        <end position="143"/>
    </location>
</feature>
<evidence type="ECO:0000313" key="7">
    <source>
        <dbReference type="Proteomes" id="UP000434044"/>
    </source>
</evidence>
<dbReference type="GO" id="GO:0003723">
    <property type="term" value="F:RNA binding"/>
    <property type="evidence" value="ECO:0007669"/>
    <property type="project" value="UniProtKB-KW"/>
</dbReference>
<keyword evidence="3" id="KW-0694">RNA-binding</keyword>
<dbReference type="Proteomes" id="UP000434044">
    <property type="component" value="Unassembled WGS sequence"/>
</dbReference>
<dbReference type="OrthoDB" id="9790529at2"/>
<organism evidence="6 7">
    <name type="scientific">Allochromatium palmeri</name>
    <dbReference type="NCBI Taxonomy" id="231048"/>
    <lineage>
        <taxon>Bacteria</taxon>
        <taxon>Pseudomonadati</taxon>
        <taxon>Pseudomonadota</taxon>
        <taxon>Gammaproteobacteria</taxon>
        <taxon>Chromatiales</taxon>
        <taxon>Chromatiaceae</taxon>
        <taxon>Allochromatium</taxon>
    </lineage>
</organism>
<comment type="caution">
    <text evidence="6">The sequence shown here is derived from an EMBL/GenBank/DDBJ whole genome shotgun (WGS) entry which is preliminary data.</text>
</comment>
<accession>A0A6N8EAL9</accession>
<keyword evidence="7" id="KW-1185">Reference proteome</keyword>
<proteinExistence type="inferred from homology"/>
<protein>
    <recommendedName>
        <fullName evidence="2">CRISPR system Cms protein Csm4</fullName>
    </recommendedName>
</protein>
<gene>
    <name evidence="6" type="ORF">GJ668_09430</name>
</gene>
<evidence type="ECO:0000256" key="5">
    <source>
        <dbReference type="SAM" id="MobiDB-lite"/>
    </source>
</evidence>
<sequence>METLALRLRPLTAFGSPLLGDTLFGQLCWAARHRFGTGRLADLLTGYTAGRPFAVVSDAFPEGMLPRPALPLSLFHAIPGADRKQAKRRHWIPLSVLSTPLLDWLGQAQSDAELLAAQHSDTAPSRSLSITHPQPHNSLNRLTGTTGRGEFAPYTQMQRWHAPEVALVCRVVFDPARLSADEIAQLFADIGASGFGRDASIGLGKFDVEAIPDAPWPHQYNANACLTLAPCAPQGLAWDAGRCFYEVFTRFGRHGDLAVHEGNPFKTPLLLARAGAILTPRQMPEAPFIGQGLGGDGALSKVIPETVHQGYAPCIPIHLPLLEVAA</sequence>
<evidence type="ECO:0000256" key="1">
    <source>
        <dbReference type="ARBA" id="ARBA00005772"/>
    </source>
</evidence>
<dbReference type="InterPro" id="IPR005510">
    <property type="entry name" value="Csm4"/>
</dbReference>